<dbReference type="EMBL" id="BAAAQD010000004">
    <property type="protein sequence ID" value="GAA1510501.1"/>
    <property type="molecule type" value="Genomic_DNA"/>
</dbReference>
<organism evidence="6 7">
    <name type="scientific">Dactylosporangium maewongense</name>
    <dbReference type="NCBI Taxonomy" id="634393"/>
    <lineage>
        <taxon>Bacteria</taxon>
        <taxon>Bacillati</taxon>
        <taxon>Actinomycetota</taxon>
        <taxon>Actinomycetes</taxon>
        <taxon>Micromonosporales</taxon>
        <taxon>Micromonosporaceae</taxon>
        <taxon>Dactylosporangium</taxon>
    </lineage>
</organism>
<name>A0ABN2A4F8_9ACTN</name>
<dbReference type="Proteomes" id="UP001501470">
    <property type="component" value="Unassembled WGS sequence"/>
</dbReference>
<dbReference type="SUPFAM" id="SSF53850">
    <property type="entry name" value="Periplasmic binding protein-like II"/>
    <property type="match status" value="1"/>
</dbReference>
<dbReference type="Gene3D" id="3.40.190.10">
    <property type="entry name" value="Periplasmic binding protein-like II"/>
    <property type="match status" value="2"/>
</dbReference>
<dbReference type="RefSeq" id="WP_344502064.1">
    <property type="nucleotide sequence ID" value="NZ_BAAAQD010000004.1"/>
</dbReference>
<dbReference type="PANTHER" id="PTHR30024:SF47">
    <property type="entry name" value="TAURINE-BINDING PERIPLASMIC PROTEIN"/>
    <property type="match status" value="1"/>
</dbReference>
<protein>
    <recommendedName>
        <fullName evidence="5">SsuA/THI5-like domain-containing protein</fullName>
    </recommendedName>
</protein>
<dbReference type="Pfam" id="PF09084">
    <property type="entry name" value="NMT1"/>
    <property type="match status" value="1"/>
</dbReference>
<evidence type="ECO:0000256" key="1">
    <source>
        <dbReference type="ARBA" id="ARBA00004418"/>
    </source>
</evidence>
<evidence type="ECO:0000256" key="3">
    <source>
        <dbReference type="ARBA" id="ARBA00022729"/>
    </source>
</evidence>
<dbReference type="PROSITE" id="PS51257">
    <property type="entry name" value="PROKAR_LIPOPROTEIN"/>
    <property type="match status" value="1"/>
</dbReference>
<evidence type="ECO:0000313" key="7">
    <source>
        <dbReference type="Proteomes" id="UP001501470"/>
    </source>
</evidence>
<feature type="domain" description="SsuA/THI5-like" evidence="5">
    <location>
        <begin position="82"/>
        <end position="286"/>
    </location>
</feature>
<evidence type="ECO:0000313" key="6">
    <source>
        <dbReference type="EMBL" id="GAA1510501.1"/>
    </source>
</evidence>
<sequence length="356" mass="36788">MLGVRLPRLAGRTGAAVATALAVALSLSACGSDPQSSKSDGTGGPTTVRVGITSSINNATMNLAIDGKLGDAHGISLRRQNIAGAGSTNQVAALLAGDVDVAVGGTNTVIDAIAKGADVQIIAGMAPLLFSLTMRNEAAQKTGVAPDASIENRLKALKGLRIAVSPSGSTGNIVLRTILEGVGLKPDTDVRFVPLNDLGAIPAGLIQGTFDASFAAVGSGEVAVAQGKAVTWVSLPKGDVTSLKDYQGIVTYASRSYIEKNPDTVKAVHDALNDGQKMTVDQPDKAAELLKSNVFKEMDKAVFDNMWAQCKSAYPAGSNFTEVNWKTLVTLFDATSENDYAALKYDKLVAPVARGN</sequence>
<gene>
    <name evidence="6" type="ORF">GCM10009827_025850</name>
</gene>
<proteinExistence type="inferred from homology"/>
<reference evidence="6 7" key="1">
    <citation type="journal article" date="2019" name="Int. J. Syst. Evol. Microbiol.">
        <title>The Global Catalogue of Microorganisms (GCM) 10K type strain sequencing project: providing services to taxonomists for standard genome sequencing and annotation.</title>
        <authorList>
            <consortium name="The Broad Institute Genomics Platform"/>
            <consortium name="The Broad Institute Genome Sequencing Center for Infectious Disease"/>
            <person name="Wu L."/>
            <person name="Ma J."/>
        </authorList>
    </citation>
    <scope>NUCLEOTIDE SEQUENCE [LARGE SCALE GENOMIC DNA]</scope>
    <source>
        <strain evidence="6 7">JCM 15933</strain>
    </source>
</reference>
<evidence type="ECO:0000256" key="4">
    <source>
        <dbReference type="SAM" id="SignalP"/>
    </source>
</evidence>
<accession>A0ABN2A4F8</accession>
<keyword evidence="3 4" id="KW-0732">Signal</keyword>
<comment type="caution">
    <text evidence="6">The sequence shown here is derived from an EMBL/GenBank/DDBJ whole genome shotgun (WGS) entry which is preliminary data.</text>
</comment>
<comment type="subcellular location">
    <subcellularLocation>
        <location evidence="1">Periplasm</location>
    </subcellularLocation>
</comment>
<evidence type="ECO:0000259" key="5">
    <source>
        <dbReference type="Pfam" id="PF09084"/>
    </source>
</evidence>
<comment type="similarity">
    <text evidence="2">Belongs to the bacterial solute-binding protein SsuA/TauA family.</text>
</comment>
<feature type="signal peptide" evidence="4">
    <location>
        <begin position="1"/>
        <end position="31"/>
    </location>
</feature>
<dbReference type="InterPro" id="IPR015168">
    <property type="entry name" value="SsuA/THI5"/>
</dbReference>
<keyword evidence="7" id="KW-1185">Reference proteome</keyword>
<feature type="chain" id="PRO_5046962623" description="SsuA/THI5-like domain-containing protein" evidence="4">
    <location>
        <begin position="32"/>
        <end position="356"/>
    </location>
</feature>
<dbReference type="PANTHER" id="PTHR30024">
    <property type="entry name" value="ALIPHATIC SULFONATES-BINDING PROTEIN-RELATED"/>
    <property type="match status" value="1"/>
</dbReference>
<evidence type="ECO:0000256" key="2">
    <source>
        <dbReference type="ARBA" id="ARBA00010742"/>
    </source>
</evidence>